<keyword evidence="4 8" id="KW-0238">DNA-binding</keyword>
<dbReference type="InterPro" id="IPR014036">
    <property type="entry name" value="DeoR-like_C"/>
</dbReference>
<evidence type="ECO:0000256" key="6">
    <source>
        <dbReference type="ARBA" id="ARBA00024937"/>
    </source>
</evidence>
<dbReference type="Pfam" id="PF00455">
    <property type="entry name" value="DeoRC"/>
    <property type="match status" value="1"/>
</dbReference>
<sequence length="255" mass="26814">MARPHRSTLERREALLRLVNSGTARVEELAERCEVSPSTVRRDLAALEADGHLSRTYGGAITPAPFHDRSLTERLAVNTESKSGIGRAAVGLVHAGATIFVDAGSTTLALVDALTDVEDVTVVTRGLENAITLVGRPGISVHVAGGALTPASHGTTGPLALEALGRFAFDLAFLGCDAVSALQGVGEPTLEEAYVKEFAARRAHRTVVLADASKLRVRGVAAWAPLPEGWTLVTDARDEDALEPFARAGVDIIRA</sequence>
<reference evidence="8 9" key="1">
    <citation type="journal article" date="2019" name="Int. J. Syst. Evol. Microbiol.">
        <title>The Global Catalogue of Microorganisms (GCM) 10K type strain sequencing project: providing services to taxonomists for standard genome sequencing and annotation.</title>
        <authorList>
            <consortium name="The Broad Institute Genomics Platform"/>
            <consortium name="The Broad Institute Genome Sequencing Center for Infectious Disease"/>
            <person name="Wu L."/>
            <person name="Ma J."/>
        </authorList>
    </citation>
    <scope>NUCLEOTIDE SEQUENCE [LARGE SCALE GENOMIC DNA]</scope>
    <source>
        <strain evidence="8 9">JCM 15900</strain>
    </source>
</reference>
<proteinExistence type="predicted"/>
<dbReference type="InterPro" id="IPR018356">
    <property type="entry name" value="Tscrpt_reg_HTH_DeoR_CS"/>
</dbReference>
<keyword evidence="3" id="KW-0805">Transcription regulation</keyword>
<comment type="caution">
    <text evidence="8">The sequence shown here is derived from an EMBL/GenBank/DDBJ whole genome shotgun (WGS) entry which is preliminary data.</text>
</comment>
<evidence type="ECO:0000256" key="3">
    <source>
        <dbReference type="ARBA" id="ARBA00023015"/>
    </source>
</evidence>
<feature type="domain" description="HTH deoR-type" evidence="7">
    <location>
        <begin position="7"/>
        <end position="62"/>
    </location>
</feature>
<dbReference type="SMART" id="SM01134">
    <property type="entry name" value="DeoRC"/>
    <property type="match status" value="1"/>
</dbReference>
<keyword evidence="2" id="KW-0678">Repressor</keyword>
<dbReference type="Gene3D" id="1.10.10.10">
    <property type="entry name" value="Winged helix-like DNA-binding domain superfamily/Winged helix DNA-binding domain"/>
    <property type="match status" value="1"/>
</dbReference>
<dbReference type="SMART" id="SM00420">
    <property type="entry name" value="HTH_DEOR"/>
    <property type="match status" value="1"/>
</dbReference>
<keyword evidence="5" id="KW-0804">Transcription</keyword>
<dbReference type="InterPro" id="IPR001034">
    <property type="entry name" value="DeoR_HTH"/>
</dbReference>
<dbReference type="PRINTS" id="PR00037">
    <property type="entry name" value="HTHLACR"/>
</dbReference>
<dbReference type="Pfam" id="PF08220">
    <property type="entry name" value="HTH_DeoR"/>
    <property type="match status" value="1"/>
</dbReference>
<keyword evidence="9" id="KW-1185">Reference proteome</keyword>
<dbReference type="PANTHER" id="PTHR30363:SF4">
    <property type="entry name" value="GLYCEROL-3-PHOSPHATE REGULON REPRESSOR"/>
    <property type="match status" value="1"/>
</dbReference>
<evidence type="ECO:0000259" key="7">
    <source>
        <dbReference type="PROSITE" id="PS51000"/>
    </source>
</evidence>
<accession>A0ABN2WDR6</accession>
<evidence type="ECO:0000313" key="9">
    <source>
        <dbReference type="Proteomes" id="UP001500984"/>
    </source>
</evidence>
<evidence type="ECO:0000256" key="4">
    <source>
        <dbReference type="ARBA" id="ARBA00023125"/>
    </source>
</evidence>
<dbReference type="SUPFAM" id="SSF100950">
    <property type="entry name" value="NagB/RpiA/CoA transferase-like"/>
    <property type="match status" value="1"/>
</dbReference>
<dbReference type="InterPro" id="IPR036390">
    <property type="entry name" value="WH_DNA-bd_sf"/>
</dbReference>
<dbReference type="PANTHER" id="PTHR30363">
    <property type="entry name" value="HTH-TYPE TRANSCRIPTIONAL REGULATOR SRLR-RELATED"/>
    <property type="match status" value="1"/>
</dbReference>
<evidence type="ECO:0000313" key="8">
    <source>
        <dbReference type="EMBL" id="GAA2090173.1"/>
    </source>
</evidence>
<dbReference type="InterPro" id="IPR050313">
    <property type="entry name" value="Carb_Metab_HTH_regulators"/>
</dbReference>
<dbReference type="GO" id="GO:0003677">
    <property type="term" value="F:DNA binding"/>
    <property type="evidence" value="ECO:0007669"/>
    <property type="project" value="UniProtKB-KW"/>
</dbReference>
<dbReference type="PROSITE" id="PS00894">
    <property type="entry name" value="HTH_DEOR_1"/>
    <property type="match status" value="1"/>
</dbReference>
<evidence type="ECO:0000256" key="5">
    <source>
        <dbReference type="ARBA" id="ARBA00023163"/>
    </source>
</evidence>
<dbReference type="EMBL" id="BAAAPZ010000002">
    <property type="protein sequence ID" value="GAA2090173.1"/>
    <property type="molecule type" value="Genomic_DNA"/>
</dbReference>
<protein>
    <recommendedName>
        <fullName evidence="1">Lactose phosphotransferase system repressor</fullName>
    </recommendedName>
</protein>
<dbReference type="InterPro" id="IPR037171">
    <property type="entry name" value="NagB/RpiA_transferase-like"/>
</dbReference>
<evidence type="ECO:0000256" key="2">
    <source>
        <dbReference type="ARBA" id="ARBA00022491"/>
    </source>
</evidence>
<name>A0ABN2WDR6_9MICO</name>
<organism evidence="8 9">
    <name type="scientific">Brevibacterium salitolerans</name>
    <dbReference type="NCBI Taxonomy" id="1403566"/>
    <lineage>
        <taxon>Bacteria</taxon>
        <taxon>Bacillati</taxon>
        <taxon>Actinomycetota</taxon>
        <taxon>Actinomycetes</taxon>
        <taxon>Micrococcales</taxon>
        <taxon>Brevibacteriaceae</taxon>
        <taxon>Brevibacterium</taxon>
    </lineage>
</organism>
<dbReference type="PROSITE" id="PS51000">
    <property type="entry name" value="HTH_DEOR_2"/>
    <property type="match status" value="1"/>
</dbReference>
<gene>
    <name evidence="8" type="ORF">GCM10009823_06430</name>
</gene>
<dbReference type="InterPro" id="IPR036388">
    <property type="entry name" value="WH-like_DNA-bd_sf"/>
</dbReference>
<comment type="function">
    <text evidence="6">Repressor of the lactose catabolism operon. Galactose-6-phosphate is the inducer.</text>
</comment>
<evidence type="ECO:0000256" key="1">
    <source>
        <dbReference type="ARBA" id="ARBA00021390"/>
    </source>
</evidence>
<dbReference type="SUPFAM" id="SSF46785">
    <property type="entry name" value="Winged helix' DNA-binding domain"/>
    <property type="match status" value="1"/>
</dbReference>
<dbReference type="Proteomes" id="UP001500984">
    <property type="component" value="Unassembled WGS sequence"/>
</dbReference>
<dbReference type="Gene3D" id="3.40.50.1360">
    <property type="match status" value="1"/>
</dbReference>
<dbReference type="RefSeq" id="WP_344335081.1">
    <property type="nucleotide sequence ID" value="NZ_BAAAPZ010000002.1"/>
</dbReference>